<feature type="coiled-coil region" evidence="1">
    <location>
        <begin position="398"/>
        <end position="425"/>
    </location>
</feature>
<dbReference type="AlphaFoldDB" id="A0A7J7N0N1"/>
<evidence type="ECO:0000313" key="2">
    <source>
        <dbReference type="EMBL" id="KAF6160604.1"/>
    </source>
</evidence>
<feature type="coiled-coil region" evidence="1">
    <location>
        <begin position="548"/>
        <end position="739"/>
    </location>
</feature>
<comment type="caution">
    <text evidence="2">The sequence shown here is derived from an EMBL/GenBank/DDBJ whole genome shotgun (WGS) entry which is preliminary data.</text>
</comment>
<sequence length="1002" mass="117450">MMEELCRELDDVKFAFEKLKSEHREKIEYSESLKKSHNEQVVRIKGAELLLEKQGCELNGKSEEIFSIKQMYEDLKSKFQVKESALRLLCASSDKLRADSNERTKKFEAENRELGVALDEANSKTRDQEKRICSLKDEIEGLRRLLSVSQKKCVEVEQKVKGSKELRRRDNLVGTLEDENAKIKDEFKWKKEQFRHLEEAHKKVQGEFRSSQMEWEKERSKLVDEICSLQTNLDSQMRLFESVQSQLQRCNQALSREESRRKLLEVQISESKTCYENACLEYQEAKCEIESLTGHRDQEISALRNLLSSKETLFKEMEFRRGDLEQENQELQKSLKVFQEAQIQDAGAASSLPKLRSKLRNLKKVHKDCSLNFKAREAEWNVQAEQMAGDLVGCRFKLDCANEKVNELEMELEECYSSLLQLKMENEETFVMLMVFKLGFSDMRSKLSNYEVEREEHLAILMEQFDQKNIALVKAHDEIERERNVPASLVKDGEYILLLVEVESYKEMLEESYAEQLVLKEQALKVEIVSSKLSNAKIKLEEQIVLLTEHLEQKNIHLVEARNEIERERDLYSKLSNSKVEVDEQVALLMEQLEQKNIHLVEARNEIERERLFCSELTMRWNEVEGQVAFLVEQLVLKNIDLVEAHNEMEREGDLCSTLSNSKVEVAEQVTLLMEQLEQKNIDLVEALNEIDRERVICSELSNSKDKVEKQVALLTKQLEQKSIDLVEARNENERERDVSTSLVKDEAYILVQIELEWYKKILEESYAEQLEVKEQALNIENGLKEDLTNVCDALDKTNYELAEKTDEVTEFAIELENWKHIAESLKSSLDENQRMRREMEDSLFAQIETEQALKQENESLICFLKEKDRIVMDLQLKIVTLVERDDNLSREIIGLEQEIMRVELEAAIVGHIEKENLLKDIGRYQDQISEFIREDTYLMRRLGMIEERTIEWENAWKMNLEENDELYDSDLENAKPHLLCSSTKRVDLNLDPRSPLKERNQ</sequence>
<proteinExistence type="predicted"/>
<dbReference type="PANTHER" id="PTHR45287">
    <property type="entry name" value="OS03G0691500 PROTEIN"/>
    <property type="match status" value="1"/>
</dbReference>
<dbReference type="Proteomes" id="UP000541444">
    <property type="component" value="Unassembled WGS sequence"/>
</dbReference>
<feature type="coiled-coil region" evidence="1">
    <location>
        <begin position="314"/>
        <end position="344"/>
    </location>
</feature>
<evidence type="ECO:0000256" key="1">
    <source>
        <dbReference type="SAM" id="Coils"/>
    </source>
</evidence>
<protein>
    <submittedName>
        <fullName evidence="2">Uncharacterized protein</fullName>
    </submittedName>
</protein>
<dbReference type="EMBL" id="JACGCM010001161">
    <property type="protein sequence ID" value="KAF6160604.1"/>
    <property type="molecule type" value="Genomic_DNA"/>
</dbReference>
<feature type="coiled-coil region" evidence="1">
    <location>
        <begin position="886"/>
        <end position="935"/>
    </location>
</feature>
<reference evidence="2 3" key="1">
    <citation type="journal article" date="2020" name="IScience">
        <title>Genome Sequencing of the Endangered Kingdonia uniflora (Circaeasteraceae, Ranunculales) Reveals Potential Mechanisms of Evolutionary Specialization.</title>
        <authorList>
            <person name="Sun Y."/>
            <person name="Deng T."/>
            <person name="Zhang A."/>
            <person name="Moore M.J."/>
            <person name="Landis J.B."/>
            <person name="Lin N."/>
            <person name="Zhang H."/>
            <person name="Zhang X."/>
            <person name="Huang J."/>
            <person name="Zhang X."/>
            <person name="Sun H."/>
            <person name="Wang H."/>
        </authorList>
    </citation>
    <scope>NUCLEOTIDE SEQUENCE [LARGE SCALE GENOMIC DNA]</scope>
    <source>
        <strain evidence="2">TB1705</strain>
        <tissue evidence="2">Leaf</tissue>
    </source>
</reference>
<keyword evidence="1" id="KW-0175">Coiled coil</keyword>
<feature type="coiled-coil region" evidence="1">
    <location>
        <begin position="240"/>
        <end position="267"/>
    </location>
</feature>
<dbReference type="InterPro" id="IPR040262">
    <property type="entry name" value="At4g38062-like"/>
</dbReference>
<keyword evidence="3" id="KW-1185">Reference proteome</keyword>
<evidence type="ECO:0000313" key="3">
    <source>
        <dbReference type="Proteomes" id="UP000541444"/>
    </source>
</evidence>
<dbReference type="PANTHER" id="PTHR45287:SF4">
    <property type="entry name" value="OS03G0691500 PROTEIN"/>
    <property type="match status" value="1"/>
</dbReference>
<accession>A0A7J7N0N1</accession>
<organism evidence="2 3">
    <name type="scientific">Kingdonia uniflora</name>
    <dbReference type="NCBI Taxonomy" id="39325"/>
    <lineage>
        <taxon>Eukaryota</taxon>
        <taxon>Viridiplantae</taxon>
        <taxon>Streptophyta</taxon>
        <taxon>Embryophyta</taxon>
        <taxon>Tracheophyta</taxon>
        <taxon>Spermatophyta</taxon>
        <taxon>Magnoliopsida</taxon>
        <taxon>Ranunculales</taxon>
        <taxon>Circaeasteraceae</taxon>
        <taxon>Kingdonia</taxon>
    </lineage>
</organism>
<dbReference type="OrthoDB" id="685795at2759"/>
<name>A0A7J7N0N1_9MAGN</name>
<gene>
    <name evidence="2" type="ORF">GIB67_019544</name>
</gene>